<dbReference type="RefSeq" id="WP_145209964.1">
    <property type="nucleotide sequence ID" value="NZ_CP036432.1"/>
</dbReference>
<sequence length="226" mass="25390">MSEKRNIVPPPVEWDGGEVEPPSVISESQTVMDNRLTPVIDVSGRRNVVRRQRPRQMQWNLRSTGVALLAVVFLGMMYASQRSSIQVAMSNATWHKAHTYDHDFICVTVNVSNRSRETIKECFFVIEQIQPGREVPHKSSIVYADISGGIEPGETRTVKACCRWLEVFDVSYRGLRPNHVVRVSITGGETINRSFEVDEAMTAKAVSNPAPRIDPEMADFFGIKAD</sequence>
<gene>
    <name evidence="2" type="ORF">TBK1r_22380</name>
</gene>
<keyword evidence="1" id="KW-1133">Transmembrane helix</keyword>
<protein>
    <submittedName>
        <fullName evidence="2">Uncharacterized protein</fullName>
    </submittedName>
</protein>
<feature type="transmembrane region" description="Helical" evidence="1">
    <location>
        <begin position="59"/>
        <end position="79"/>
    </location>
</feature>
<evidence type="ECO:0000313" key="2">
    <source>
        <dbReference type="EMBL" id="QDV83301.1"/>
    </source>
</evidence>
<dbReference type="Proteomes" id="UP000318081">
    <property type="component" value="Chromosome"/>
</dbReference>
<proteinExistence type="predicted"/>
<keyword evidence="1" id="KW-0812">Transmembrane</keyword>
<name>A0ABX5XPM3_9BACT</name>
<keyword evidence="3" id="KW-1185">Reference proteome</keyword>
<dbReference type="EMBL" id="CP036432">
    <property type="protein sequence ID" value="QDV83301.1"/>
    <property type="molecule type" value="Genomic_DNA"/>
</dbReference>
<organism evidence="2 3">
    <name type="scientific">Stieleria magnilauensis</name>
    <dbReference type="NCBI Taxonomy" id="2527963"/>
    <lineage>
        <taxon>Bacteria</taxon>
        <taxon>Pseudomonadati</taxon>
        <taxon>Planctomycetota</taxon>
        <taxon>Planctomycetia</taxon>
        <taxon>Pirellulales</taxon>
        <taxon>Pirellulaceae</taxon>
        <taxon>Stieleria</taxon>
    </lineage>
</organism>
<accession>A0ABX5XPM3</accession>
<evidence type="ECO:0000313" key="3">
    <source>
        <dbReference type="Proteomes" id="UP000318081"/>
    </source>
</evidence>
<evidence type="ECO:0000256" key="1">
    <source>
        <dbReference type="SAM" id="Phobius"/>
    </source>
</evidence>
<keyword evidence="1" id="KW-0472">Membrane</keyword>
<reference evidence="2 3" key="1">
    <citation type="submission" date="2019-02" db="EMBL/GenBank/DDBJ databases">
        <title>Deep-cultivation of Planctomycetes and their phenomic and genomic characterization uncovers novel biology.</title>
        <authorList>
            <person name="Wiegand S."/>
            <person name="Jogler M."/>
            <person name="Boedeker C."/>
            <person name="Pinto D."/>
            <person name="Vollmers J."/>
            <person name="Rivas-Marin E."/>
            <person name="Kohn T."/>
            <person name="Peeters S.H."/>
            <person name="Heuer A."/>
            <person name="Rast P."/>
            <person name="Oberbeckmann S."/>
            <person name="Bunk B."/>
            <person name="Jeske O."/>
            <person name="Meyerdierks A."/>
            <person name="Storesund J.E."/>
            <person name="Kallscheuer N."/>
            <person name="Luecker S."/>
            <person name="Lage O.M."/>
            <person name="Pohl T."/>
            <person name="Merkel B.J."/>
            <person name="Hornburger P."/>
            <person name="Mueller R.-W."/>
            <person name="Bruemmer F."/>
            <person name="Labrenz M."/>
            <person name="Spormann A.M."/>
            <person name="Op den Camp H."/>
            <person name="Overmann J."/>
            <person name="Amann R."/>
            <person name="Jetten M.S.M."/>
            <person name="Mascher T."/>
            <person name="Medema M.H."/>
            <person name="Devos D.P."/>
            <person name="Kaster A.-K."/>
            <person name="Ovreas L."/>
            <person name="Rohde M."/>
            <person name="Galperin M.Y."/>
            <person name="Jogler C."/>
        </authorList>
    </citation>
    <scope>NUCLEOTIDE SEQUENCE [LARGE SCALE GENOMIC DNA]</scope>
    <source>
        <strain evidence="2 3">TBK1r</strain>
    </source>
</reference>